<gene>
    <name evidence="4" type="ORF">Ccel01_22720</name>
</gene>
<protein>
    <recommendedName>
        <fullName evidence="3">DUF4232 domain-containing protein</fullName>
    </recommendedName>
</protein>
<evidence type="ECO:0000259" key="3">
    <source>
        <dbReference type="Pfam" id="PF14016"/>
    </source>
</evidence>
<dbReference type="Pfam" id="PF14016">
    <property type="entry name" value="DUF4232"/>
    <property type="match status" value="1"/>
</dbReference>
<reference evidence="4" key="1">
    <citation type="submission" date="2023-03" db="EMBL/GenBank/DDBJ databases">
        <title>Cellulosimicrobium cellulans NBRC 103059.</title>
        <authorList>
            <person name="Ichikawa N."/>
            <person name="Sato H."/>
            <person name="Tonouchi N."/>
        </authorList>
    </citation>
    <scope>NUCLEOTIDE SEQUENCE</scope>
    <source>
        <strain evidence="4">NBRC 103059</strain>
    </source>
</reference>
<dbReference type="Proteomes" id="UP001165168">
    <property type="component" value="Unassembled WGS sequence"/>
</dbReference>
<organism evidence="4 5">
    <name type="scientific">Cellulosimicrobium cellulans</name>
    <name type="common">Arthrobacter luteus</name>
    <dbReference type="NCBI Taxonomy" id="1710"/>
    <lineage>
        <taxon>Bacteria</taxon>
        <taxon>Bacillati</taxon>
        <taxon>Actinomycetota</taxon>
        <taxon>Actinomycetes</taxon>
        <taxon>Micrococcales</taxon>
        <taxon>Promicromonosporaceae</taxon>
        <taxon>Cellulosimicrobium</taxon>
    </lineage>
</organism>
<proteinExistence type="predicted"/>
<name>A0AAV5P6P6_CELCE</name>
<keyword evidence="2" id="KW-1133">Transmembrane helix</keyword>
<dbReference type="EMBL" id="BSTG01000002">
    <property type="protein sequence ID" value="GLY57670.1"/>
    <property type="molecule type" value="Genomic_DNA"/>
</dbReference>
<feature type="compositionally biased region" description="Low complexity" evidence="1">
    <location>
        <begin position="71"/>
        <end position="84"/>
    </location>
</feature>
<evidence type="ECO:0000256" key="2">
    <source>
        <dbReference type="SAM" id="Phobius"/>
    </source>
</evidence>
<feature type="region of interest" description="Disordered" evidence="1">
    <location>
        <begin position="1"/>
        <end position="38"/>
    </location>
</feature>
<comment type="caution">
    <text evidence="4">The sequence shown here is derived from an EMBL/GenBank/DDBJ whole genome shotgun (WGS) entry which is preliminary data.</text>
</comment>
<evidence type="ECO:0000313" key="5">
    <source>
        <dbReference type="Proteomes" id="UP001165168"/>
    </source>
</evidence>
<feature type="domain" description="DUF4232" evidence="3">
    <location>
        <begin position="369"/>
        <end position="501"/>
    </location>
</feature>
<feature type="transmembrane region" description="Helical" evidence="2">
    <location>
        <begin position="43"/>
        <end position="67"/>
    </location>
</feature>
<feature type="region of interest" description="Disordered" evidence="1">
    <location>
        <begin position="71"/>
        <end position="102"/>
    </location>
</feature>
<dbReference type="InterPro" id="IPR025326">
    <property type="entry name" value="DUF4232"/>
</dbReference>
<keyword evidence="2" id="KW-0472">Membrane</keyword>
<feature type="compositionally biased region" description="Pro residues" evidence="1">
    <location>
        <begin position="85"/>
        <end position="95"/>
    </location>
</feature>
<evidence type="ECO:0000313" key="4">
    <source>
        <dbReference type="EMBL" id="GLY57670.1"/>
    </source>
</evidence>
<keyword evidence="2" id="KW-0812">Transmembrane</keyword>
<sequence length="509" mass="49247">MTGTVTAVDDDGTPSPEPATDPGTGTGTGTGTVPPRARRRGPLVAVAAAGVGGVLAVVAAVVGPAALRTAAEQPAPATSSVAPTTPAPGATPAPTSPESDREAVAVRLRALPGVAAVEALGTAGESARITLVGPLPTPEEAQRTADDASAIVAAVPGGGAWSLRVEGTGGAGGTFAVAHGPGADTDRGVDPATGEPRPELLGADAVADAVRLVAHDPVRRVFLSSGSASVDVGTADDLVGVAALVRAEGRGLTSLGVAGGAVGTYDIGGQSVPDDALLTLLGEVAAEPGVTQVAHETARDTFPPRPLLTVITSGDAAVVARTLEGAAYAGPTLAYQVHGSTDGGASATRSGFVAGAAAPTTGTRPAGACAPGDLTLGALGFDAAAGRRFLTVTARNDGTAECVLAGAPAVRFVADDGSETDVLLEPDDDGLAPITLAPGATAWAALSWRGGSTADDPPLVTTLLVAPHPGDPESVVGLAGIPGVGDGLDLLGGGTATIGSWTPARELAS</sequence>
<accession>A0AAV5P6P6</accession>
<dbReference type="AlphaFoldDB" id="A0AAV5P6P6"/>
<evidence type="ECO:0000256" key="1">
    <source>
        <dbReference type="SAM" id="MobiDB-lite"/>
    </source>
</evidence>